<sequence length="820" mass="93207">MSQPSEMENQAHVLFHKFLQGKKCTETLNAFRELCTELQLDHTDFQHLYQKLKGSLNYWKAKALWTKLDKRASHSDYGQGQACSGTKCLVLGAGPCGLRTAIELAFLGAKVILIEKRDTFSRNNVLHLWPFTIHDLKTLGAKKFYGKFCSGCLDHISIRQLQLMLLKVALILGIEIHVNVEFKGLIEPPKNQEKKTGWKAELLPANHPVTEFEFDVLVSAGGSNFIPNGFKKKEMRGKLAIGITANFVNRHSSAEAKVEEISGVASLYNQKFFQQLHNETGIDLENIVYYKDDTHYFVMTAKKQSLLKYGVIRQDQRETNALLNTHNMDKKSLLRYAHQAADFCTNHQLPDLEFALNHRGDPDVAMFDFTCMYRSENAALVRERHGHRLLVALVGDCLVEPFWPLGTGIARGFLAALDAAWLVRGWGMGTAPLELLAERESIYQLLSQTKPENTHKKVTLYSIDPFTRYPNLNLNFFKANQVKHLYDVGDTAKMERISLSSEDIHRNGKPLSNTLGDVEQLLSWCKEQIEGYGNVKVVDLTASWRNGLALCALLHKFRPNLIDFESLKETNVAENNQLAFDIAEREFGIPPIMTGTEMATATSPDKLSMVMYLTQLKDIFKDSSPGKGFNYTLQSLIQRTALHKVMKSHTQRDTHTHTHTYIHKKRETQIHLETHNVRESHTLSQTDAHPNTKSERPTHSERRKGGKRYVCYFCNQRVYVVERFSAEGKFFHRGCFKCHLCKATLRLGGYAFHSGDGSWDRRATLLTRTKDRSHWERSAGQAAASPARCCLSVPSNFCFYFRFPAASGAKTNLFFPSQHH</sequence>
<feature type="compositionally biased region" description="Basic and acidic residues" evidence="25">
    <location>
        <begin position="690"/>
        <end position="700"/>
    </location>
</feature>
<evidence type="ECO:0000256" key="24">
    <source>
        <dbReference type="PROSITE-ProRule" id="PRU00125"/>
    </source>
</evidence>
<dbReference type="GO" id="GO:0010008">
    <property type="term" value="C:endosome membrane"/>
    <property type="evidence" value="ECO:0007669"/>
    <property type="project" value="UniProtKB-SubCell"/>
</dbReference>
<organism evidence="28 29">
    <name type="scientific">Callorhinchus milii</name>
    <name type="common">Ghost shark</name>
    <dbReference type="NCBI Taxonomy" id="7868"/>
    <lineage>
        <taxon>Eukaryota</taxon>
        <taxon>Metazoa</taxon>
        <taxon>Chordata</taxon>
        <taxon>Craniata</taxon>
        <taxon>Vertebrata</taxon>
        <taxon>Chondrichthyes</taxon>
        <taxon>Holocephali</taxon>
        <taxon>Chimaeriformes</taxon>
        <taxon>Callorhinchidae</taxon>
        <taxon>Callorhinchus</taxon>
    </lineage>
</organism>
<accession>A0A4W3H9L9</accession>
<name>A0A4W3H9L9_CALMI</name>
<keyword evidence="14 24" id="KW-0862">Zinc</keyword>
<dbReference type="InterPro" id="IPR057494">
    <property type="entry name" value="Rossman_Mical"/>
</dbReference>
<evidence type="ECO:0000256" key="2">
    <source>
        <dbReference type="ARBA" id="ARBA00004214"/>
    </source>
</evidence>
<feature type="region of interest" description="Disordered" evidence="25">
    <location>
        <begin position="678"/>
        <end position="701"/>
    </location>
</feature>
<keyword evidence="16" id="KW-0560">Oxidoreductase</keyword>
<dbReference type="PROSITE" id="PS50023">
    <property type="entry name" value="LIM_DOMAIN_2"/>
    <property type="match status" value="1"/>
</dbReference>
<evidence type="ECO:0000313" key="28">
    <source>
        <dbReference type="Ensembl" id="ENSCMIP00000011862.1"/>
    </source>
</evidence>
<dbReference type="OMA" id="THNVRES"/>
<evidence type="ECO:0000256" key="16">
    <source>
        <dbReference type="ARBA" id="ARBA00023002"/>
    </source>
</evidence>
<comment type="cofactor">
    <cofactor evidence="1">
        <name>FAD</name>
        <dbReference type="ChEBI" id="CHEBI:57692"/>
    </cofactor>
</comment>
<evidence type="ECO:0000256" key="4">
    <source>
        <dbReference type="ARBA" id="ARBA00004608"/>
    </source>
</evidence>
<dbReference type="SMART" id="SM00033">
    <property type="entry name" value="CH"/>
    <property type="match status" value="1"/>
</dbReference>
<dbReference type="FunFam" id="3.50.50.60:FF:000004">
    <property type="entry name" value="protein-methionine sulfoxide oxidase MICAL2 isoform X1"/>
    <property type="match status" value="1"/>
</dbReference>
<evidence type="ECO:0000256" key="21">
    <source>
        <dbReference type="ARBA" id="ARBA00044245"/>
    </source>
</evidence>
<keyword evidence="18 24" id="KW-0440">LIM domain</keyword>
<dbReference type="FunFam" id="1.10.418.10:FF:000023">
    <property type="entry name" value="EH domain-binding protein 1 isoform X1"/>
    <property type="match status" value="1"/>
</dbReference>
<dbReference type="PROSITE" id="PS50021">
    <property type="entry name" value="CH"/>
    <property type="match status" value="1"/>
</dbReference>
<comment type="catalytic activity">
    <reaction evidence="22">
        <text>NADPH + O2 + H(+) = H2O2 + NADP(+)</text>
        <dbReference type="Rhea" id="RHEA:11260"/>
        <dbReference type="ChEBI" id="CHEBI:15378"/>
        <dbReference type="ChEBI" id="CHEBI:15379"/>
        <dbReference type="ChEBI" id="CHEBI:16240"/>
        <dbReference type="ChEBI" id="CHEBI:57783"/>
        <dbReference type="ChEBI" id="CHEBI:58349"/>
        <dbReference type="EC" id="1.6.3.1"/>
    </reaction>
</comment>
<reference evidence="29" key="3">
    <citation type="journal article" date="2014" name="Nature">
        <title>Elephant shark genome provides unique insights into gnathostome evolution.</title>
        <authorList>
            <consortium name="International Elephant Shark Genome Sequencing Consortium"/>
            <person name="Venkatesh B."/>
            <person name="Lee A.P."/>
            <person name="Ravi V."/>
            <person name="Maurya A.K."/>
            <person name="Lian M.M."/>
            <person name="Swann J.B."/>
            <person name="Ohta Y."/>
            <person name="Flajnik M.F."/>
            <person name="Sutoh Y."/>
            <person name="Kasahara M."/>
            <person name="Hoon S."/>
            <person name="Gangu V."/>
            <person name="Roy S.W."/>
            <person name="Irimia M."/>
            <person name="Korzh V."/>
            <person name="Kondrychyn I."/>
            <person name="Lim Z.W."/>
            <person name="Tay B.H."/>
            <person name="Tohari S."/>
            <person name="Kong K.W."/>
            <person name="Ho S."/>
            <person name="Lorente-Galdos B."/>
            <person name="Quilez J."/>
            <person name="Marques-Bonet T."/>
            <person name="Raney B.J."/>
            <person name="Ingham P.W."/>
            <person name="Tay A."/>
            <person name="Hillier L.W."/>
            <person name="Minx P."/>
            <person name="Boehm T."/>
            <person name="Wilson R.K."/>
            <person name="Brenner S."/>
            <person name="Warren W.C."/>
        </authorList>
    </citation>
    <scope>NUCLEOTIDE SEQUENCE [LARGE SCALE GENOMIC DNA]</scope>
</reference>
<dbReference type="InterPro" id="IPR036188">
    <property type="entry name" value="FAD/NAD-bd_sf"/>
</dbReference>
<dbReference type="SUPFAM" id="SSF57716">
    <property type="entry name" value="Glucocorticoid receptor-like (DNA-binding domain)"/>
    <property type="match status" value="1"/>
</dbReference>
<evidence type="ECO:0000256" key="20">
    <source>
        <dbReference type="ARBA" id="ARBA00023203"/>
    </source>
</evidence>
<feature type="domain" description="Calponin-homology (CH)" evidence="26">
    <location>
        <begin position="515"/>
        <end position="621"/>
    </location>
</feature>
<keyword evidence="20" id="KW-0009">Actin-binding</keyword>
<dbReference type="Pfam" id="PF00307">
    <property type="entry name" value="CH"/>
    <property type="match status" value="1"/>
</dbReference>
<dbReference type="EC" id="1.6.3.1" evidence="6"/>
<comment type="subcellular location">
    <subcellularLocation>
        <location evidence="3">Cytoplasm</location>
    </subcellularLocation>
    <subcellularLocation>
        <location evidence="4">Endosome membrane</location>
    </subcellularLocation>
    <subcellularLocation>
        <location evidence="2">Midbody</location>
    </subcellularLocation>
</comment>
<dbReference type="Gene3D" id="3.50.50.60">
    <property type="entry name" value="FAD/NAD(P)-binding domain"/>
    <property type="match status" value="1"/>
</dbReference>
<evidence type="ECO:0000256" key="1">
    <source>
        <dbReference type="ARBA" id="ARBA00001974"/>
    </source>
</evidence>
<dbReference type="InterPro" id="IPR001715">
    <property type="entry name" value="CH_dom"/>
</dbReference>
<dbReference type="PANTHER" id="PTHR23167:SF35">
    <property type="entry name" value="[F-ACTIN]-MONOOXYGENASE MICAL1"/>
    <property type="match status" value="1"/>
</dbReference>
<dbReference type="SUPFAM" id="SSF47576">
    <property type="entry name" value="Calponin-homology domain, CH-domain"/>
    <property type="match status" value="1"/>
</dbReference>
<evidence type="ECO:0000256" key="5">
    <source>
        <dbReference type="ARBA" id="ARBA00008223"/>
    </source>
</evidence>
<dbReference type="Proteomes" id="UP000314986">
    <property type="component" value="Unassembled WGS sequence"/>
</dbReference>
<evidence type="ECO:0000256" key="23">
    <source>
        <dbReference type="ARBA" id="ARBA00049522"/>
    </source>
</evidence>
<dbReference type="GO" id="GO:0030496">
    <property type="term" value="C:midbody"/>
    <property type="evidence" value="ECO:0007669"/>
    <property type="project" value="UniProtKB-SubCell"/>
</dbReference>
<evidence type="ECO:0000256" key="22">
    <source>
        <dbReference type="ARBA" id="ARBA00048762"/>
    </source>
</evidence>
<dbReference type="Ensembl" id="ENSCMIT00000012148.1">
    <property type="protein sequence ID" value="ENSCMIP00000011862.1"/>
    <property type="gene ID" value="ENSCMIG00000006122.1"/>
</dbReference>
<dbReference type="PROSITE" id="PS00478">
    <property type="entry name" value="LIM_DOMAIN_1"/>
    <property type="match status" value="1"/>
</dbReference>
<keyword evidence="19" id="KW-0175">Coiled coil</keyword>
<evidence type="ECO:0000259" key="26">
    <source>
        <dbReference type="PROSITE" id="PS50021"/>
    </source>
</evidence>
<dbReference type="Pfam" id="PF00412">
    <property type="entry name" value="LIM"/>
    <property type="match status" value="1"/>
</dbReference>
<comment type="similarity">
    <text evidence="5">Belongs to the Mical family.</text>
</comment>
<keyword evidence="13" id="KW-0274">FAD</keyword>
<dbReference type="SUPFAM" id="SSF51905">
    <property type="entry name" value="FAD/NAD(P)-binding domain"/>
    <property type="match status" value="1"/>
</dbReference>
<proteinExistence type="inferred from homology"/>
<keyword evidence="11 24" id="KW-0479">Metal-binding</keyword>
<evidence type="ECO:0000256" key="6">
    <source>
        <dbReference type="ARBA" id="ARBA00012698"/>
    </source>
</evidence>
<evidence type="ECO:0000256" key="19">
    <source>
        <dbReference type="ARBA" id="ARBA00023054"/>
    </source>
</evidence>
<dbReference type="Pfam" id="PF25413">
    <property type="entry name" value="Rossman_Mical"/>
    <property type="match status" value="1"/>
</dbReference>
<keyword evidence="9" id="KW-0597">Phosphoprotein</keyword>
<evidence type="ECO:0000259" key="27">
    <source>
        <dbReference type="PROSITE" id="PS50023"/>
    </source>
</evidence>
<keyword evidence="8" id="KW-0963">Cytoplasm</keyword>
<evidence type="ECO:0000256" key="8">
    <source>
        <dbReference type="ARBA" id="ARBA00022490"/>
    </source>
</evidence>
<evidence type="ECO:0000256" key="14">
    <source>
        <dbReference type="ARBA" id="ARBA00022833"/>
    </source>
</evidence>
<reference evidence="28" key="4">
    <citation type="submission" date="2025-08" db="UniProtKB">
        <authorList>
            <consortium name="Ensembl"/>
        </authorList>
    </citation>
    <scope>IDENTIFICATION</scope>
</reference>
<dbReference type="GeneTree" id="ENSGT00940000155580"/>
<dbReference type="EC" id="1.14.13.225" evidence="7"/>
<dbReference type="InParanoid" id="A0A4W3H9L9"/>
<reference evidence="28" key="5">
    <citation type="submission" date="2025-09" db="UniProtKB">
        <authorList>
            <consortium name="Ensembl"/>
        </authorList>
    </citation>
    <scope>IDENTIFICATION</scope>
</reference>
<dbReference type="InterPro" id="IPR050540">
    <property type="entry name" value="F-actin_Monoox_Mical"/>
</dbReference>
<reference evidence="29" key="2">
    <citation type="journal article" date="2007" name="PLoS Biol.">
        <title>Survey sequencing and comparative analysis of the elephant shark (Callorhinchus milii) genome.</title>
        <authorList>
            <person name="Venkatesh B."/>
            <person name="Kirkness E.F."/>
            <person name="Loh Y.H."/>
            <person name="Halpern A.L."/>
            <person name="Lee A.P."/>
            <person name="Johnson J."/>
            <person name="Dandona N."/>
            <person name="Viswanathan L.D."/>
            <person name="Tay A."/>
            <person name="Venter J.C."/>
            <person name="Strausberg R.L."/>
            <person name="Brenner S."/>
        </authorList>
    </citation>
    <scope>NUCLEOTIDE SEQUENCE [LARGE SCALE GENOMIC DNA]</scope>
</reference>
<reference evidence="29" key="1">
    <citation type="journal article" date="2006" name="Science">
        <title>Ancient noncoding elements conserved in the human genome.</title>
        <authorList>
            <person name="Venkatesh B."/>
            <person name="Kirkness E.F."/>
            <person name="Loh Y.H."/>
            <person name="Halpern A.L."/>
            <person name="Lee A.P."/>
            <person name="Johnson J."/>
            <person name="Dandona N."/>
            <person name="Viswanathan L.D."/>
            <person name="Tay A."/>
            <person name="Venter J.C."/>
            <person name="Strausberg R.L."/>
            <person name="Brenner S."/>
        </authorList>
    </citation>
    <scope>NUCLEOTIDE SEQUENCE [LARGE SCALE GENOMIC DNA]</scope>
</reference>
<evidence type="ECO:0000256" key="15">
    <source>
        <dbReference type="ARBA" id="ARBA00022857"/>
    </source>
</evidence>
<evidence type="ECO:0000256" key="3">
    <source>
        <dbReference type="ARBA" id="ARBA00004496"/>
    </source>
</evidence>
<evidence type="ECO:0000256" key="10">
    <source>
        <dbReference type="ARBA" id="ARBA00022630"/>
    </source>
</evidence>
<keyword evidence="10" id="KW-0285">Flavoprotein</keyword>
<dbReference type="CDD" id="cd22198">
    <property type="entry name" value="CH_MICAL_EHBP-like"/>
    <property type="match status" value="1"/>
</dbReference>
<dbReference type="InterPro" id="IPR001781">
    <property type="entry name" value="Znf_LIM"/>
</dbReference>
<feature type="domain" description="LIM zinc-binding" evidence="27">
    <location>
        <begin position="709"/>
        <end position="771"/>
    </location>
</feature>
<dbReference type="Gene3D" id="2.10.110.10">
    <property type="entry name" value="Cysteine Rich Protein"/>
    <property type="match status" value="1"/>
</dbReference>
<dbReference type="GO" id="GO:0003779">
    <property type="term" value="F:actin binding"/>
    <property type="evidence" value="ECO:0007669"/>
    <property type="project" value="UniProtKB-KW"/>
</dbReference>
<dbReference type="GO" id="GO:0120501">
    <property type="term" value="F:F-actin monooxygenase activity"/>
    <property type="evidence" value="ECO:0007669"/>
    <property type="project" value="UniProtKB-EC"/>
</dbReference>
<dbReference type="PANTHER" id="PTHR23167">
    <property type="entry name" value="CALPONIN HOMOLOGY DOMAIN-CONTAINING PROTEIN DDB_G0272472-RELATED"/>
    <property type="match status" value="1"/>
</dbReference>
<dbReference type="GO" id="GO:0046872">
    <property type="term" value="F:metal ion binding"/>
    <property type="evidence" value="ECO:0007669"/>
    <property type="project" value="UniProtKB-KW"/>
</dbReference>
<evidence type="ECO:0000256" key="17">
    <source>
        <dbReference type="ARBA" id="ARBA00023033"/>
    </source>
</evidence>
<evidence type="ECO:0000256" key="12">
    <source>
        <dbReference type="ARBA" id="ARBA00022753"/>
    </source>
</evidence>
<dbReference type="AlphaFoldDB" id="A0A4W3H9L9"/>
<dbReference type="Gene3D" id="1.10.418.10">
    <property type="entry name" value="Calponin-like domain"/>
    <property type="match status" value="1"/>
</dbReference>
<dbReference type="GO" id="GO:0016174">
    <property type="term" value="F:NAD(P)H oxidase H2O2-forming activity"/>
    <property type="evidence" value="ECO:0007669"/>
    <property type="project" value="UniProtKB-EC"/>
</dbReference>
<evidence type="ECO:0000256" key="25">
    <source>
        <dbReference type="SAM" id="MobiDB-lite"/>
    </source>
</evidence>
<keyword evidence="17" id="KW-0503">Monooxygenase</keyword>
<evidence type="ECO:0000256" key="11">
    <source>
        <dbReference type="ARBA" id="ARBA00022723"/>
    </source>
</evidence>
<keyword evidence="12" id="KW-0967">Endosome</keyword>
<evidence type="ECO:0000256" key="7">
    <source>
        <dbReference type="ARBA" id="ARBA00012709"/>
    </source>
</evidence>
<keyword evidence="29" id="KW-1185">Reference proteome</keyword>
<evidence type="ECO:0000313" key="29">
    <source>
        <dbReference type="Proteomes" id="UP000314986"/>
    </source>
</evidence>
<comment type="catalytic activity">
    <reaction evidence="23">
        <text>L-methionyl-[F-actin] + NADPH + O2 + H(+) = L-methionyl-(R)-S-oxide-[F-actin] + NADP(+) + H2O</text>
        <dbReference type="Rhea" id="RHEA:51308"/>
        <dbReference type="Rhea" id="RHEA-COMP:12953"/>
        <dbReference type="Rhea" id="RHEA-COMP:12956"/>
        <dbReference type="ChEBI" id="CHEBI:15377"/>
        <dbReference type="ChEBI" id="CHEBI:15378"/>
        <dbReference type="ChEBI" id="CHEBI:15379"/>
        <dbReference type="ChEBI" id="CHEBI:16044"/>
        <dbReference type="ChEBI" id="CHEBI:45764"/>
        <dbReference type="ChEBI" id="CHEBI:57783"/>
        <dbReference type="ChEBI" id="CHEBI:58349"/>
        <dbReference type="EC" id="1.14.13.225"/>
    </reaction>
</comment>
<evidence type="ECO:0000256" key="13">
    <source>
        <dbReference type="ARBA" id="ARBA00022827"/>
    </source>
</evidence>
<evidence type="ECO:0000256" key="18">
    <source>
        <dbReference type="ARBA" id="ARBA00023038"/>
    </source>
</evidence>
<dbReference type="InterPro" id="IPR036872">
    <property type="entry name" value="CH_dom_sf"/>
</dbReference>
<dbReference type="InterPro" id="IPR002938">
    <property type="entry name" value="FAD-bd"/>
</dbReference>
<keyword evidence="15" id="KW-0521">NADP</keyword>
<dbReference type="GO" id="GO:0071949">
    <property type="term" value="F:FAD binding"/>
    <property type="evidence" value="ECO:0007669"/>
    <property type="project" value="InterPro"/>
</dbReference>
<evidence type="ECO:0000256" key="9">
    <source>
        <dbReference type="ARBA" id="ARBA00022553"/>
    </source>
</evidence>
<dbReference type="Pfam" id="PF01494">
    <property type="entry name" value="FAD_binding_3"/>
    <property type="match status" value="1"/>
</dbReference>
<protein>
    <recommendedName>
        <fullName evidence="21">Molecule interacting with CasL protein 1</fullName>
        <ecNumber evidence="7">1.14.13.225</ecNumber>
        <ecNumber evidence="6">1.6.3.1</ecNumber>
    </recommendedName>
</protein>